<keyword evidence="2" id="KW-0812">Transmembrane</keyword>
<feature type="transmembrane region" description="Helical" evidence="2">
    <location>
        <begin position="215"/>
        <end position="232"/>
    </location>
</feature>
<keyword evidence="2" id="KW-0472">Membrane</keyword>
<feature type="compositionally biased region" description="Basic and acidic residues" evidence="1">
    <location>
        <begin position="166"/>
        <end position="201"/>
    </location>
</feature>
<accession>A0A3E2THQ2</accession>
<proteinExistence type="predicted"/>
<dbReference type="Proteomes" id="UP000261011">
    <property type="component" value="Unassembled WGS sequence"/>
</dbReference>
<sequence length="241" mass="28051">MKSFRKVYKLILTSIIVLFPFIDSYAISQAVPIGVDWFYEDEKWNNSPHRSDIKIDPINNAPLHKGVDEFYGIGDLKFNFIPEFDKVGKYEYLVYQNNEDIEEDNRWVRYDRTVYRLVYLVQENKNGLTISTYAYDDSNYDKKTSDKGKVTNIVFKNHDPHRHRKDGSIIKPKDPDNTDGKKEPEYPEDPNKPIDKTDRSNKNSSSNVKTGVEGIRLWLIILILAIAAITILNKKIISRKS</sequence>
<keyword evidence="4" id="KW-1185">Reference proteome</keyword>
<dbReference type="EMBL" id="QVEU01000004">
    <property type="protein sequence ID" value="RGB75918.1"/>
    <property type="molecule type" value="Genomic_DNA"/>
</dbReference>
<dbReference type="RefSeq" id="WP_117521861.1">
    <property type="nucleotide sequence ID" value="NZ_QVEU01000004.1"/>
</dbReference>
<organism evidence="3 4">
    <name type="scientific">Anaerococcus nagyae</name>
    <dbReference type="NCBI Taxonomy" id="1755241"/>
    <lineage>
        <taxon>Bacteria</taxon>
        <taxon>Bacillati</taxon>
        <taxon>Bacillota</taxon>
        <taxon>Tissierellia</taxon>
        <taxon>Tissierellales</taxon>
        <taxon>Peptoniphilaceae</taxon>
        <taxon>Anaerococcus</taxon>
    </lineage>
</organism>
<evidence type="ECO:0000256" key="1">
    <source>
        <dbReference type="SAM" id="MobiDB-lite"/>
    </source>
</evidence>
<evidence type="ECO:0000313" key="3">
    <source>
        <dbReference type="EMBL" id="RGB75918.1"/>
    </source>
</evidence>
<keyword evidence="2" id="KW-1133">Transmembrane helix</keyword>
<reference evidence="3 4" key="1">
    <citation type="submission" date="2018-08" db="EMBL/GenBank/DDBJ databases">
        <title>A genome reference for cultivated species of the human gut microbiota.</title>
        <authorList>
            <person name="Zou Y."/>
            <person name="Xue W."/>
            <person name="Luo G."/>
        </authorList>
    </citation>
    <scope>NUCLEOTIDE SEQUENCE [LARGE SCALE GENOMIC DNA]</scope>
    <source>
        <strain evidence="3 4">OF01-3</strain>
    </source>
</reference>
<gene>
    <name evidence="3" type="ORF">DXA39_06245</name>
</gene>
<comment type="caution">
    <text evidence="3">The sequence shown here is derived from an EMBL/GenBank/DDBJ whole genome shotgun (WGS) entry which is preliminary data.</text>
</comment>
<evidence type="ECO:0000256" key="2">
    <source>
        <dbReference type="SAM" id="Phobius"/>
    </source>
</evidence>
<protein>
    <submittedName>
        <fullName evidence="3">Uncharacterized protein</fullName>
    </submittedName>
</protein>
<feature type="region of interest" description="Disordered" evidence="1">
    <location>
        <begin position="156"/>
        <end position="208"/>
    </location>
</feature>
<evidence type="ECO:0000313" key="4">
    <source>
        <dbReference type="Proteomes" id="UP000261011"/>
    </source>
</evidence>
<dbReference type="OrthoDB" id="1691023at2"/>
<dbReference type="AlphaFoldDB" id="A0A3E2THQ2"/>
<name>A0A3E2THQ2_9FIRM</name>
<dbReference type="InterPro" id="IPR038174">
    <property type="entry name" value="Strep_pil_link_sf"/>
</dbReference>
<dbReference type="Gene3D" id="2.60.40.3050">
    <property type="match status" value="1"/>
</dbReference>